<dbReference type="EMBL" id="MHOT01000011">
    <property type="protein sequence ID" value="OGZ69413.1"/>
    <property type="molecule type" value="Genomic_DNA"/>
</dbReference>
<evidence type="ECO:0000313" key="2">
    <source>
        <dbReference type="EMBL" id="OGZ69413.1"/>
    </source>
</evidence>
<sequence length="140" mass="14915">MAIAIIVGLLLGGTAAVMLTRFSSPTDKQEEDVIAGSSETQESPTPTPLLNDSVTLDVLFPEHQSYLTQQAISVSGKTIGRALVIITTPIDEIAVHAGEDGTYSGQVELAEGANEIYVAVLHNDLFADKTLIVNYTQEEI</sequence>
<dbReference type="Proteomes" id="UP000178820">
    <property type="component" value="Unassembled WGS sequence"/>
</dbReference>
<reference evidence="2 3" key="1">
    <citation type="journal article" date="2016" name="Nat. Commun.">
        <title>Thousands of microbial genomes shed light on interconnected biogeochemical processes in an aquifer system.</title>
        <authorList>
            <person name="Anantharaman K."/>
            <person name="Brown C.T."/>
            <person name="Hug L.A."/>
            <person name="Sharon I."/>
            <person name="Castelle C.J."/>
            <person name="Probst A.J."/>
            <person name="Thomas B.C."/>
            <person name="Singh A."/>
            <person name="Wilkins M.J."/>
            <person name="Karaoz U."/>
            <person name="Brodie E.L."/>
            <person name="Williams K.H."/>
            <person name="Hubbard S.S."/>
            <person name="Banfield J.F."/>
        </authorList>
    </citation>
    <scope>NUCLEOTIDE SEQUENCE [LARGE SCALE GENOMIC DNA]</scope>
</reference>
<name>A0A1G2I3S3_9BACT</name>
<evidence type="ECO:0008006" key="4">
    <source>
        <dbReference type="Google" id="ProtNLM"/>
    </source>
</evidence>
<protein>
    <recommendedName>
        <fullName evidence="4">Bacterial Ig-like domain-containing protein</fullName>
    </recommendedName>
</protein>
<comment type="caution">
    <text evidence="2">The sequence shown here is derived from an EMBL/GenBank/DDBJ whole genome shotgun (WGS) entry which is preliminary data.</text>
</comment>
<accession>A0A1G2I3S3</accession>
<feature type="compositionally biased region" description="Polar residues" evidence="1">
    <location>
        <begin position="37"/>
        <end position="48"/>
    </location>
</feature>
<dbReference type="AlphaFoldDB" id="A0A1G2I3S3"/>
<organism evidence="2 3">
    <name type="scientific">Candidatus Staskawiczbacteria bacterium RIFCSPHIGHO2_02_FULL_42_22</name>
    <dbReference type="NCBI Taxonomy" id="1802207"/>
    <lineage>
        <taxon>Bacteria</taxon>
        <taxon>Candidatus Staskawicziibacteriota</taxon>
    </lineage>
</organism>
<feature type="region of interest" description="Disordered" evidence="1">
    <location>
        <begin position="28"/>
        <end position="48"/>
    </location>
</feature>
<gene>
    <name evidence="2" type="ORF">A3D44_04235</name>
</gene>
<proteinExistence type="predicted"/>
<dbReference type="Gene3D" id="2.60.40.10">
    <property type="entry name" value="Immunoglobulins"/>
    <property type="match status" value="1"/>
</dbReference>
<dbReference type="InterPro" id="IPR013783">
    <property type="entry name" value="Ig-like_fold"/>
</dbReference>
<evidence type="ECO:0000256" key="1">
    <source>
        <dbReference type="SAM" id="MobiDB-lite"/>
    </source>
</evidence>
<evidence type="ECO:0000313" key="3">
    <source>
        <dbReference type="Proteomes" id="UP000178820"/>
    </source>
</evidence>